<dbReference type="Gene3D" id="3.40.50.300">
    <property type="entry name" value="P-loop containing nucleotide triphosphate hydrolases"/>
    <property type="match status" value="1"/>
</dbReference>
<dbReference type="PANTHER" id="PTHR33540">
    <property type="entry name" value="TRNA THREONYLCARBAMOYLADENOSINE BIOSYNTHESIS PROTEIN TSAE"/>
    <property type="match status" value="1"/>
</dbReference>
<evidence type="ECO:0000256" key="7">
    <source>
        <dbReference type="ARBA" id="ARBA00022741"/>
    </source>
</evidence>
<dbReference type="NCBIfam" id="TIGR00150">
    <property type="entry name" value="T6A_YjeE"/>
    <property type="match status" value="1"/>
</dbReference>
<protein>
    <recommendedName>
        <fullName evidence="3">tRNA threonylcarbamoyladenosine biosynthesis protein TsaE</fullName>
    </recommendedName>
    <alternativeName>
        <fullName evidence="11">t(6)A37 threonylcarbamoyladenosine biosynthesis protein TsaE</fullName>
    </alternativeName>
</protein>
<dbReference type="GO" id="GO:0005737">
    <property type="term" value="C:cytoplasm"/>
    <property type="evidence" value="ECO:0007669"/>
    <property type="project" value="UniProtKB-SubCell"/>
</dbReference>
<evidence type="ECO:0000256" key="8">
    <source>
        <dbReference type="ARBA" id="ARBA00022840"/>
    </source>
</evidence>
<organism evidence="12 13">
    <name type="scientific">Canibacter oris</name>
    <dbReference type="NCBI Taxonomy" id="1365628"/>
    <lineage>
        <taxon>Bacteria</taxon>
        <taxon>Bacillati</taxon>
        <taxon>Actinomycetota</taxon>
        <taxon>Actinomycetes</taxon>
        <taxon>Micrococcales</taxon>
        <taxon>Microbacteriaceae</taxon>
        <taxon>Canibacter</taxon>
    </lineage>
</organism>
<evidence type="ECO:0000256" key="10">
    <source>
        <dbReference type="ARBA" id="ARBA00024908"/>
    </source>
</evidence>
<keyword evidence="13" id="KW-1185">Reference proteome</keyword>
<dbReference type="GO" id="GO:0046872">
    <property type="term" value="F:metal ion binding"/>
    <property type="evidence" value="ECO:0007669"/>
    <property type="project" value="UniProtKB-KW"/>
</dbReference>
<proteinExistence type="inferred from homology"/>
<dbReference type="Proteomes" id="UP000571183">
    <property type="component" value="Unassembled WGS sequence"/>
</dbReference>
<evidence type="ECO:0000256" key="5">
    <source>
        <dbReference type="ARBA" id="ARBA00022694"/>
    </source>
</evidence>
<dbReference type="PANTHER" id="PTHR33540:SF2">
    <property type="entry name" value="TRNA THREONYLCARBAMOYLADENOSINE BIOSYNTHESIS PROTEIN TSAE"/>
    <property type="match status" value="1"/>
</dbReference>
<evidence type="ECO:0000256" key="11">
    <source>
        <dbReference type="ARBA" id="ARBA00032441"/>
    </source>
</evidence>
<dbReference type="InterPro" id="IPR027417">
    <property type="entry name" value="P-loop_NTPase"/>
</dbReference>
<comment type="caution">
    <text evidence="12">The sequence shown here is derived from an EMBL/GenBank/DDBJ whole genome shotgun (WGS) entry which is preliminary data.</text>
</comment>
<dbReference type="SUPFAM" id="SSF52540">
    <property type="entry name" value="P-loop containing nucleoside triphosphate hydrolases"/>
    <property type="match status" value="1"/>
</dbReference>
<evidence type="ECO:0000256" key="6">
    <source>
        <dbReference type="ARBA" id="ARBA00022723"/>
    </source>
</evidence>
<dbReference type="EMBL" id="JACIFD010000004">
    <property type="protein sequence ID" value="MBB4071222.1"/>
    <property type="molecule type" value="Genomic_DNA"/>
</dbReference>
<dbReference type="Pfam" id="PF02367">
    <property type="entry name" value="TsaE"/>
    <property type="match status" value="1"/>
</dbReference>
<evidence type="ECO:0000256" key="2">
    <source>
        <dbReference type="ARBA" id="ARBA00007599"/>
    </source>
</evidence>
<evidence type="ECO:0000256" key="3">
    <source>
        <dbReference type="ARBA" id="ARBA00019010"/>
    </source>
</evidence>
<name>A0A840DIB8_9MICO</name>
<evidence type="ECO:0000313" key="12">
    <source>
        <dbReference type="EMBL" id="MBB4071222.1"/>
    </source>
</evidence>
<evidence type="ECO:0000256" key="4">
    <source>
        <dbReference type="ARBA" id="ARBA00022490"/>
    </source>
</evidence>
<dbReference type="GO" id="GO:0002949">
    <property type="term" value="P:tRNA threonylcarbamoyladenosine modification"/>
    <property type="evidence" value="ECO:0007669"/>
    <property type="project" value="InterPro"/>
</dbReference>
<dbReference type="InterPro" id="IPR003442">
    <property type="entry name" value="T6A_TsaE"/>
</dbReference>
<keyword evidence="4" id="KW-0963">Cytoplasm</keyword>
<keyword evidence="7" id="KW-0547">Nucleotide-binding</keyword>
<accession>A0A840DIB8</accession>
<evidence type="ECO:0000256" key="9">
    <source>
        <dbReference type="ARBA" id="ARBA00022842"/>
    </source>
</evidence>
<keyword evidence="9" id="KW-0460">Magnesium</keyword>
<dbReference type="RefSeq" id="WP_425485645.1">
    <property type="nucleotide sequence ID" value="NZ_JACIFD010000004.1"/>
</dbReference>
<comment type="function">
    <text evidence="10">Required for the formation of a threonylcarbamoyl group on adenosine at position 37 (t(6)A37) in tRNAs that read codons beginning with adenine. Is involved in the transfer of the threonylcarbamoyl moiety of threonylcarbamoyl-AMP (TC-AMP) to the N6 group of A37, together with TsaD and TsaB. TsaE seems to play an indirect role in the t(6)A biosynthesis pathway, possibly in regulating the core enzymatic function of TsaD.</text>
</comment>
<comment type="similarity">
    <text evidence="2">Belongs to the TsaE family.</text>
</comment>
<comment type="subcellular location">
    <subcellularLocation>
        <location evidence="1">Cytoplasm</location>
    </subcellularLocation>
</comment>
<dbReference type="GO" id="GO:0005524">
    <property type="term" value="F:ATP binding"/>
    <property type="evidence" value="ECO:0007669"/>
    <property type="project" value="UniProtKB-KW"/>
</dbReference>
<evidence type="ECO:0000313" key="13">
    <source>
        <dbReference type="Proteomes" id="UP000571183"/>
    </source>
</evidence>
<evidence type="ECO:0000256" key="1">
    <source>
        <dbReference type="ARBA" id="ARBA00004496"/>
    </source>
</evidence>
<keyword evidence="6" id="KW-0479">Metal-binding</keyword>
<reference evidence="12" key="1">
    <citation type="submission" date="2020-08" db="EMBL/GenBank/DDBJ databases">
        <title>Sequencing the genomes of 1000 actinobacteria strains.</title>
        <authorList>
            <person name="Klenk H.-P."/>
        </authorList>
    </citation>
    <scope>NUCLEOTIDE SEQUENCE [LARGE SCALE GENOMIC DNA]</scope>
    <source>
        <strain evidence="12">DSM 27064</strain>
    </source>
</reference>
<dbReference type="AlphaFoldDB" id="A0A840DIB8"/>
<sequence length="182" mass="19308">MPATTSNHQITIATAAQMHHFGERLGQLLHAGDLVLLAGELGAGKTTLTRGIGDGLQVRGPITSPTFVLARTHPSLGAGPALVHVDAYRLQDSGELEDLDLDFERSVVIAEWGAGLVDAASVTLEIVITRATGANLPAAQDAACWDEVDSDEPRQLQLRVHAPRLQNTDFAALAAEFDEEQA</sequence>
<keyword evidence="5" id="KW-0819">tRNA processing</keyword>
<gene>
    <name evidence="12" type="ORF">F5897_000514</name>
</gene>
<keyword evidence="8" id="KW-0067">ATP-binding</keyword>